<dbReference type="STRING" id="1802730.A2591_01635"/>
<proteinExistence type="predicted"/>
<feature type="domain" description="Fibronectin type-III" evidence="3">
    <location>
        <begin position="307"/>
        <end position="392"/>
    </location>
</feature>
<dbReference type="Proteomes" id="UP000178168">
    <property type="component" value="Unassembled WGS sequence"/>
</dbReference>
<feature type="region of interest" description="Disordered" evidence="1">
    <location>
        <begin position="1127"/>
        <end position="1214"/>
    </location>
</feature>
<feature type="compositionally biased region" description="Low complexity" evidence="1">
    <location>
        <begin position="1165"/>
        <end position="1204"/>
    </location>
</feature>
<feature type="compositionally biased region" description="Low complexity" evidence="1">
    <location>
        <begin position="1143"/>
        <end position="1155"/>
    </location>
</feature>
<gene>
    <name evidence="4" type="ORF">A2591_01635</name>
</gene>
<feature type="chain" id="PRO_5009584492" description="Fibronectin type-III domain-containing protein" evidence="2">
    <location>
        <begin position="22"/>
        <end position="1333"/>
    </location>
</feature>
<protein>
    <recommendedName>
        <fullName evidence="3">Fibronectin type-III domain-containing protein</fullName>
    </recommendedName>
</protein>
<dbReference type="SUPFAM" id="SSF49265">
    <property type="entry name" value="Fibronectin type III"/>
    <property type="match status" value="3"/>
</dbReference>
<evidence type="ECO:0000313" key="4">
    <source>
        <dbReference type="EMBL" id="OHA85378.1"/>
    </source>
</evidence>
<dbReference type="InterPro" id="IPR036366">
    <property type="entry name" value="PGBDSf"/>
</dbReference>
<accession>A0A1G2SKZ9</accession>
<dbReference type="InterPro" id="IPR002477">
    <property type="entry name" value="Peptidoglycan-bd-like"/>
</dbReference>
<feature type="signal peptide" evidence="2">
    <location>
        <begin position="1"/>
        <end position="21"/>
    </location>
</feature>
<comment type="caution">
    <text evidence="4">The sequence shown here is derived from an EMBL/GenBank/DDBJ whole genome shotgun (WGS) entry which is preliminary data.</text>
</comment>
<evidence type="ECO:0000259" key="3">
    <source>
        <dbReference type="PROSITE" id="PS50853"/>
    </source>
</evidence>
<evidence type="ECO:0000256" key="1">
    <source>
        <dbReference type="SAM" id="MobiDB-lite"/>
    </source>
</evidence>
<dbReference type="InterPro" id="IPR036116">
    <property type="entry name" value="FN3_sf"/>
</dbReference>
<evidence type="ECO:0000313" key="5">
    <source>
        <dbReference type="Proteomes" id="UP000178168"/>
    </source>
</evidence>
<dbReference type="Gene3D" id="2.60.120.200">
    <property type="match status" value="1"/>
</dbReference>
<evidence type="ECO:0000256" key="2">
    <source>
        <dbReference type="SAM" id="SignalP"/>
    </source>
</evidence>
<feature type="region of interest" description="Disordered" evidence="1">
    <location>
        <begin position="386"/>
        <end position="406"/>
    </location>
</feature>
<feature type="domain" description="Fibronectin type-III" evidence="3">
    <location>
        <begin position="757"/>
        <end position="849"/>
    </location>
</feature>
<dbReference type="Gene3D" id="2.60.40.10">
    <property type="entry name" value="Immunoglobulins"/>
    <property type="match status" value="3"/>
</dbReference>
<dbReference type="Pfam" id="PF01471">
    <property type="entry name" value="PG_binding_1"/>
    <property type="match status" value="1"/>
</dbReference>
<reference evidence="4 5" key="1">
    <citation type="journal article" date="2016" name="Nat. Commun.">
        <title>Thousands of microbial genomes shed light on interconnected biogeochemical processes in an aquifer system.</title>
        <authorList>
            <person name="Anantharaman K."/>
            <person name="Brown C.T."/>
            <person name="Hug L.A."/>
            <person name="Sharon I."/>
            <person name="Castelle C.J."/>
            <person name="Probst A.J."/>
            <person name="Thomas B.C."/>
            <person name="Singh A."/>
            <person name="Wilkins M.J."/>
            <person name="Karaoz U."/>
            <person name="Brodie E.L."/>
            <person name="Williams K.H."/>
            <person name="Hubbard S.S."/>
            <person name="Banfield J.F."/>
        </authorList>
    </citation>
    <scope>NUCLEOTIDE SEQUENCE [LARGE SCALE GENOMIC DNA]</scope>
</reference>
<sequence>MKKSILIMVLGAVFFPASVLAQTTGGAQNVLFRADFNSGNSPYQFEGQYPTGTNWAVSTVAGGGKDGSNAAHLLMTQNVDQFQSGWYFNGTKPGGGWTWNDVAYIRFRVKYDDNFRWDGSGSQQNKMVDIGSGSGSRVILHQEKERPTTPCSINYVDYSQAGNPMYYTPSYFGLPANAFNNGDYGFFSIKNGIDFPCTPPVLITHGVWYDVQMAVKLSSAPGVNDGYFKLWVNNNDVNSPSSQALSIVRNTDGWNTSWDFGGYWTNFGIRTQGWTVDDFVTATTFDSNWYTTGGSTTPAPDTTAPTTPANLSATTVSTTQINLAWTASTDAVGVTGYRIYRNGAQITTTTGTTYSNTGLTAATTYTYTVQAYDAAGNSSAQAAGVSATTQSAPTPTPTLTLSANPTSITTGNSTTLTWSSTNATSCTASNGWSGAKATSGTQTVTPPTTTTYTLSCTGAGGTTTQSVSVAVSSIATPTPTPTGVFFNEGFESGTAQSFLSQYYGNLATHTQFGIQQAIRAAGQYALRYQYLSGVMNNDFVTQHFGDSTKSPVLSGTAGNHYTDTYVQYKTYYSPGFSWSGGNNKQLIFGTDDGVSHSVCCNPWVAHYMTVLSGNNGTRGWFDAEANNKNTAGSQWIDLSPNYNGYNVTTNPYYIDSGRWYTVEVRRRLNDSGVANGIFEMWVDGTQIARYTNIQYRLPGTTNFAYGNNFAMLTKYISNPAPQNQETYYDDIKLSTSYIGVGGATTPAPTPDTTAPTTPTNPFAGAISTSQINLSWSVSTDNVSVTGYRLERCTGATCTTFAQIAAPSIIIYSDTNLTAGTTYRYRVRATDAAGNLSAYSSIVSATTQSVVAPTPVPTVILTAIPTTLAAGQNTTLTWSSTNATSCTGSNAWSGIKTTSGAQTFAPNVSGTYTLSCSGSGGSAAQSISLTVNPAVDSTAPVLVSAVVSNTTASSTRITVATNEAAIATLRYGLTATTLTNTVMSTTAGITHVFDLANLSRHITYAYQVTLRDTAGNTTTGPISAFTTLSHDPRPPRVTNVTATAGSVILAWTNPTYEYLGDIKIYRSTNNGNVLNNPDSAYHLATVPVSATTYTDTTVAQGTTYHYTIFTYDDQGAYSDPAEITFTTGSDTVVTTPPPAPTPSTPTGTVTTTPAPNTGGGGGSTSSGGSVVTTGGTTTQATNTSTGSTTTIPTTPTTPTIPSTTTYPPLTRPLGLGSRGDDVTTLQRMLAQDSNIYPEGDITGYYGPATQRAIQRFQIQHAIVSSGSPSTTGYGAVGPSTRAQLNTLYAGTTTPTASGLTPEKRALILEQIRLLQEQVKLLLQQLTLLLQRGRV</sequence>
<dbReference type="Pfam" id="PF00041">
    <property type="entry name" value="fn3"/>
    <property type="match status" value="2"/>
</dbReference>
<name>A0A1G2SKZ9_9BACT</name>
<dbReference type="InterPro" id="IPR013783">
    <property type="entry name" value="Ig-like_fold"/>
</dbReference>
<dbReference type="CDD" id="cd00063">
    <property type="entry name" value="FN3"/>
    <property type="match status" value="2"/>
</dbReference>
<dbReference type="SMART" id="SM00060">
    <property type="entry name" value="FN3"/>
    <property type="match status" value="3"/>
</dbReference>
<organism evidence="4 5">
    <name type="scientific">Candidatus Yonathbacteria bacterium RIFOXYD1_FULL_52_36</name>
    <dbReference type="NCBI Taxonomy" id="1802730"/>
    <lineage>
        <taxon>Bacteria</taxon>
        <taxon>Candidatus Yonathiibacteriota</taxon>
    </lineage>
</organism>
<dbReference type="EMBL" id="MHUZ01000025">
    <property type="protein sequence ID" value="OHA85378.1"/>
    <property type="molecule type" value="Genomic_DNA"/>
</dbReference>
<dbReference type="InterPro" id="IPR036365">
    <property type="entry name" value="PGBD-like_sf"/>
</dbReference>
<dbReference type="SUPFAM" id="SSF47090">
    <property type="entry name" value="PGBD-like"/>
    <property type="match status" value="1"/>
</dbReference>
<dbReference type="PROSITE" id="PS50853">
    <property type="entry name" value="FN3"/>
    <property type="match status" value="3"/>
</dbReference>
<keyword evidence="2" id="KW-0732">Signal</keyword>
<dbReference type="Gene3D" id="1.10.101.10">
    <property type="entry name" value="PGBD-like superfamily/PGBD"/>
    <property type="match status" value="1"/>
</dbReference>
<feature type="domain" description="Fibronectin type-III" evidence="3">
    <location>
        <begin position="1030"/>
        <end position="1137"/>
    </location>
</feature>
<dbReference type="InterPro" id="IPR003961">
    <property type="entry name" value="FN3_dom"/>
</dbReference>